<evidence type="ECO:0000256" key="1">
    <source>
        <dbReference type="SAM" id="SignalP"/>
    </source>
</evidence>
<keyword evidence="1" id="KW-0732">Signal</keyword>
<proteinExistence type="predicted"/>
<dbReference type="EMBL" id="JAULRT010000060">
    <property type="protein sequence ID" value="MDO3383034.1"/>
    <property type="molecule type" value="Genomic_DNA"/>
</dbReference>
<dbReference type="InterPro" id="IPR024079">
    <property type="entry name" value="MetalloPept_cat_dom_sf"/>
</dbReference>
<accession>A0ABT8THT1</accession>
<evidence type="ECO:0000313" key="3">
    <source>
        <dbReference type="Proteomes" id="UP001168380"/>
    </source>
</evidence>
<dbReference type="Proteomes" id="UP001168380">
    <property type="component" value="Unassembled WGS sequence"/>
</dbReference>
<dbReference type="Pfam" id="PF13583">
    <property type="entry name" value="Reprolysin_4"/>
    <property type="match status" value="1"/>
</dbReference>
<feature type="signal peptide" evidence="1">
    <location>
        <begin position="1"/>
        <end position="19"/>
    </location>
</feature>
<feature type="chain" id="PRO_5046199683" evidence="1">
    <location>
        <begin position="20"/>
        <end position="500"/>
    </location>
</feature>
<dbReference type="InterPro" id="IPR055015">
    <property type="entry name" value="GCX_COOH"/>
</dbReference>
<keyword evidence="3" id="KW-1185">Reference proteome</keyword>
<sequence>MIRKLLFAALVGGFGLASAKVTAQPPDVPALISPVVARNGSESSMPVGVRPIVYNSALARSSLRVGSSVRVPLPDGANVMLNFEKSKRNTSGSVTWVGQLAGSSKPYKAIITDDGEHVFGRIVTPAGEYLIRTVNGIQQLISPRAAGLATLPFANDEAVPPVRTSLSADQSVEKSTAVAESAEPTEMATVDVLLAYSSGLADELGSGLQTRLEYLIALTNQAYENSEIHQRVRVVHTVEVDYSDTLTSNGGALNEITFPSGPPFAAVHDLRDTYGADLVAFIRQFHRAEQQSCGIAWVLGSGNRGTVSGSAAYGYSVVSDGSDGFYYCTDLTLAHELGHNMGSTHDRANTSTSPVFPYSYGHGYSELFGTVMSYINPEVAVFSNPDLNCDEQLPCGIAHPDPESADNARSINNTRFDVAAFRETVVPEPCTPENTLTLENTVASGTVTETACAIVAGPSYTVASAADVVFQANESITLRSGFRVEIGGQFAATAAPGLAP</sequence>
<dbReference type="RefSeq" id="WP_302713701.1">
    <property type="nucleotide sequence ID" value="NZ_JAULRT010000060.1"/>
</dbReference>
<protein>
    <submittedName>
        <fullName evidence="2">M12 family metallo-peptidase</fullName>
    </submittedName>
</protein>
<name>A0ABT8THT1_9GAMM</name>
<dbReference type="Gene3D" id="3.40.390.10">
    <property type="entry name" value="Collagenase (Catalytic Domain)"/>
    <property type="match status" value="1"/>
</dbReference>
<organism evidence="2 3">
    <name type="scientific">Gilvimarinus algae</name>
    <dbReference type="NCBI Taxonomy" id="3058037"/>
    <lineage>
        <taxon>Bacteria</taxon>
        <taxon>Pseudomonadati</taxon>
        <taxon>Pseudomonadota</taxon>
        <taxon>Gammaproteobacteria</taxon>
        <taxon>Cellvibrionales</taxon>
        <taxon>Cellvibrionaceae</taxon>
        <taxon>Gilvimarinus</taxon>
    </lineage>
</organism>
<dbReference type="SUPFAM" id="SSF55486">
    <property type="entry name" value="Metalloproteases ('zincins'), catalytic domain"/>
    <property type="match status" value="1"/>
</dbReference>
<evidence type="ECO:0000313" key="2">
    <source>
        <dbReference type="EMBL" id="MDO3383034.1"/>
    </source>
</evidence>
<comment type="caution">
    <text evidence="2">The sequence shown here is derived from an EMBL/GenBank/DDBJ whole genome shotgun (WGS) entry which is preliminary data.</text>
</comment>
<dbReference type="NCBIfam" id="NF045639">
    <property type="entry name" value="GCX_COOH"/>
    <property type="match status" value="1"/>
</dbReference>
<gene>
    <name evidence="2" type="ORF">QWI16_12715</name>
</gene>
<reference evidence="2" key="1">
    <citation type="submission" date="2023-07" db="EMBL/GenBank/DDBJ databases">
        <title>Gilvimarinus algae sp. nov., isolated from the surface of Kelp.</title>
        <authorList>
            <person name="Sun Y.Y."/>
            <person name="Gong Y."/>
            <person name="Du Z.J."/>
        </authorList>
    </citation>
    <scope>NUCLEOTIDE SEQUENCE</scope>
    <source>
        <strain evidence="2">SDUM040014</strain>
    </source>
</reference>